<feature type="chain" id="PRO_5040160242" evidence="2">
    <location>
        <begin position="24"/>
        <end position="153"/>
    </location>
</feature>
<proteinExistence type="predicted"/>
<organism evidence="3 4">
    <name type="scientific">Podila minutissima</name>
    <dbReference type="NCBI Taxonomy" id="64525"/>
    <lineage>
        <taxon>Eukaryota</taxon>
        <taxon>Fungi</taxon>
        <taxon>Fungi incertae sedis</taxon>
        <taxon>Mucoromycota</taxon>
        <taxon>Mortierellomycotina</taxon>
        <taxon>Mortierellomycetes</taxon>
        <taxon>Mortierellales</taxon>
        <taxon>Mortierellaceae</taxon>
        <taxon>Podila</taxon>
    </lineage>
</organism>
<reference evidence="3" key="1">
    <citation type="journal article" date="2020" name="Fungal Divers.">
        <title>Resolving the Mortierellaceae phylogeny through synthesis of multi-gene phylogenetics and phylogenomics.</title>
        <authorList>
            <person name="Vandepol N."/>
            <person name="Liber J."/>
            <person name="Desiro A."/>
            <person name="Na H."/>
            <person name="Kennedy M."/>
            <person name="Barry K."/>
            <person name="Grigoriev I.V."/>
            <person name="Miller A.N."/>
            <person name="O'Donnell K."/>
            <person name="Stajich J.E."/>
            <person name="Bonito G."/>
        </authorList>
    </citation>
    <scope>NUCLEOTIDE SEQUENCE</scope>
    <source>
        <strain evidence="3">NVP1</strain>
    </source>
</reference>
<gene>
    <name evidence="3" type="ORF">BG006_005261</name>
</gene>
<dbReference type="AlphaFoldDB" id="A0A9P5SMP2"/>
<accession>A0A9P5SMP2</accession>
<feature type="signal peptide" evidence="2">
    <location>
        <begin position="1"/>
        <end position="23"/>
    </location>
</feature>
<dbReference type="EMBL" id="JAAAUY010000297">
    <property type="protein sequence ID" value="KAF9331865.1"/>
    <property type="molecule type" value="Genomic_DNA"/>
</dbReference>
<feature type="region of interest" description="Disordered" evidence="1">
    <location>
        <begin position="33"/>
        <end position="55"/>
    </location>
</feature>
<evidence type="ECO:0000256" key="1">
    <source>
        <dbReference type="SAM" id="MobiDB-lite"/>
    </source>
</evidence>
<sequence length="153" mass="16508">MQIKSIVTFAALALATLASTSLAAPAPTDQAKLLSDNSSDGTLKQDPSLGATDDEPHKWWTWNPISAGDCHQEGGWLKIFPDGRLQWDAVTWNDHTWTGDIWHSTFQLKDGSNSILFSAGPYDTPAGCGPRLGAFSGTSIRITKLVYMTASRG</sequence>
<evidence type="ECO:0000313" key="4">
    <source>
        <dbReference type="Proteomes" id="UP000696485"/>
    </source>
</evidence>
<protein>
    <submittedName>
        <fullName evidence="3">Uncharacterized protein</fullName>
    </submittedName>
</protein>
<dbReference type="Proteomes" id="UP000696485">
    <property type="component" value="Unassembled WGS sequence"/>
</dbReference>
<evidence type="ECO:0000256" key="2">
    <source>
        <dbReference type="SAM" id="SignalP"/>
    </source>
</evidence>
<comment type="caution">
    <text evidence="3">The sequence shown here is derived from an EMBL/GenBank/DDBJ whole genome shotgun (WGS) entry which is preliminary data.</text>
</comment>
<evidence type="ECO:0000313" key="3">
    <source>
        <dbReference type="EMBL" id="KAF9331865.1"/>
    </source>
</evidence>
<name>A0A9P5SMP2_9FUNG</name>
<keyword evidence="4" id="KW-1185">Reference proteome</keyword>
<keyword evidence="2" id="KW-0732">Signal</keyword>